<dbReference type="InterPro" id="IPR044862">
    <property type="entry name" value="Pro_4_hyd_alph_FE2OG_OXY"/>
</dbReference>
<evidence type="ECO:0000313" key="5">
    <source>
        <dbReference type="Proteomes" id="UP000037460"/>
    </source>
</evidence>
<dbReference type="PANTHER" id="PTHR10869:SF246">
    <property type="entry name" value="TRANSMEMBRANE PROLYL 4-HYDROXYLASE"/>
    <property type="match status" value="1"/>
</dbReference>
<dbReference type="Proteomes" id="UP000037460">
    <property type="component" value="Unassembled WGS sequence"/>
</dbReference>
<accession>A0A0M0K1W6</accession>
<keyword evidence="1" id="KW-0479">Metal-binding</keyword>
<dbReference type="Gene3D" id="2.60.120.620">
    <property type="entry name" value="q2cbj1_9rhob like domain"/>
    <property type="match status" value="1"/>
</dbReference>
<dbReference type="OrthoDB" id="420380at2759"/>
<comment type="caution">
    <text evidence="4">The sequence shown here is derived from an EMBL/GenBank/DDBJ whole genome shotgun (WGS) entry which is preliminary data.</text>
</comment>
<dbReference type="PROSITE" id="PS51471">
    <property type="entry name" value="FE2OG_OXY"/>
    <property type="match status" value="1"/>
</dbReference>
<dbReference type="AlphaFoldDB" id="A0A0M0K1W6"/>
<keyword evidence="5" id="KW-1185">Reference proteome</keyword>
<evidence type="ECO:0000259" key="3">
    <source>
        <dbReference type="PROSITE" id="PS51471"/>
    </source>
</evidence>
<proteinExistence type="predicted"/>
<organism evidence="4 5">
    <name type="scientific">Chrysochromulina tobinii</name>
    <dbReference type="NCBI Taxonomy" id="1460289"/>
    <lineage>
        <taxon>Eukaryota</taxon>
        <taxon>Haptista</taxon>
        <taxon>Haptophyta</taxon>
        <taxon>Prymnesiophyceae</taxon>
        <taxon>Prymnesiales</taxon>
        <taxon>Chrysochromulinaceae</taxon>
        <taxon>Chrysochromulina</taxon>
    </lineage>
</organism>
<dbReference type="Pfam" id="PF13640">
    <property type="entry name" value="2OG-FeII_Oxy_3"/>
    <property type="match status" value="1"/>
</dbReference>
<sequence length="134" mass="14532">MEVSARHIEPLQLVRYAATERFGPHHDYHEYNADGKLGSSVQGEQRAFTVLVFGATLGPDAGGETHFPHLHVSVAPRLGDALVWANVGADGAPNPRSLHEGRPPAAGNGKLAINVWVCDREFTTSETLERVVRT</sequence>
<dbReference type="GO" id="GO:0046872">
    <property type="term" value="F:metal ion binding"/>
    <property type="evidence" value="ECO:0007669"/>
    <property type="project" value="UniProtKB-KW"/>
</dbReference>
<protein>
    <submittedName>
        <fullName evidence="4">Prolyl 4-alpha subunit</fullName>
    </submittedName>
</protein>
<dbReference type="InterPro" id="IPR045054">
    <property type="entry name" value="P4HA-like"/>
</dbReference>
<gene>
    <name evidence="4" type="ORF">Ctob_011963</name>
</gene>
<keyword evidence="2" id="KW-0408">Iron</keyword>
<dbReference type="GO" id="GO:0004656">
    <property type="term" value="F:procollagen-proline 4-dioxygenase activity"/>
    <property type="evidence" value="ECO:0007669"/>
    <property type="project" value="TreeGrafter"/>
</dbReference>
<dbReference type="EMBL" id="JWZX01001681">
    <property type="protein sequence ID" value="KOO32805.1"/>
    <property type="molecule type" value="Genomic_DNA"/>
</dbReference>
<dbReference type="InterPro" id="IPR005123">
    <property type="entry name" value="Oxoglu/Fe-dep_dioxygenase_dom"/>
</dbReference>
<reference evidence="5" key="1">
    <citation type="journal article" date="2015" name="PLoS Genet.">
        <title>Genome Sequence and Transcriptome Analyses of Chrysochromulina tobin: Metabolic Tools for Enhanced Algal Fitness in the Prominent Order Prymnesiales (Haptophyceae).</title>
        <authorList>
            <person name="Hovde B.T."/>
            <person name="Deodato C.R."/>
            <person name="Hunsperger H.M."/>
            <person name="Ryken S.A."/>
            <person name="Yost W."/>
            <person name="Jha R.K."/>
            <person name="Patterson J."/>
            <person name="Monnat R.J. Jr."/>
            <person name="Barlow S.B."/>
            <person name="Starkenburg S.R."/>
            <person name="Cattolico R.A."/>
        </authorList>
    </citation>
    <scope>NUCLEOTIDE SEQUENCE</scope>
    <source>
        <strain evidence="5">CCMP291</strain>
    </source>
</reference>
<evidence type="ECO:0000313" key="4">
    <source>
        <dbReference type="EMBL" id="KOO32805.1"/>
    </source>
</evidence>
<dbReference type="PANTHER" id="PTHR10869">
    <property type="entry name" value="PROLYL 4-HYDROXYLASE ALPHA SUBUNIT"/>
    <property type="match status" value="1"/>
</dbReference>
<evidence type="ECO:0000256" key="1">
    <source>
        <dbReference type="ARBA" id="ARBA00022723"/>
    </source>
</evidence>
<evidence type="ECO:0000256" key="2">
    <source>
        <dbReference type="ARBA" id="ARBA00023004"/>
    </source>
</evidence>
<dbReference type="GO" id="GO:0005783">
    <property type="term" value="C:endoplasmic reticulum"/>
    <property type="evidence" value="ECO:0007669"/>
    <property type="project" value="TreeGrafter"/>
</dbReference>
<feature type="domain" description="Fe2OG dioxygenase" evidence="3">
    <location>
        <begin position="7"/>
        <end position="119"/>
    </location>
</feature>
<name>A0A0M0K1W6_9EUKA</name>